<evidence type="ECO:0000313" key="3">
    <source>
        <dbReference type="Proteomes" id="UP000287651"/>
    </source>
</evidence>
<gene>
    <name evidence="2" type="ORF">B296_00050923</name>
</gene>
<feature type="transmembrane region" description="Helical" evidence="1">
    <location>
        <begin position="253"/>
        <end position="272"/>
    </location>
</feature>
<protein>
    <submittedName>
        <fullName evidence="2">Uncharacterized protein</fullName>
    </submittedName>
</protein>
<sequence length="319" mass="34370">MKKKMVDGGPWGGCWETAANAVAVATALLMIAVALDCLVTRLCLGGSLHVIPLTHDAATKKPVVVLALPCAVLAVASFVKAQGFTPRARDTSNGDRGDRKKERWILMDQAGGQSCRTISLTVDNLAGHIELRTVEQDAFLVGFITALVLRLPLCLLCSRNIRVIAQLYKLQDHVTLVLPSPSTNRTEGLACANDTEWLPALGLAFLTYNSAAAVYRSIDDPSAVAFVAVAYVDLLLLFWCLRKFEKSTESNRGGLKAAVWFLATLLTAMFSHKVAAIMPWPVAAIVYCMAAATAGGGFWAFFIYREPVDLSLDAKPASN</sequence>
<dbReference type="InterPro" id="IPR045501">
    <property type="entry name" value="DUF6490"/>
</dbReference>
<accession>A0A426YJ33</accession>
<dbReference type="Proteomes" id="UP000287651">
    <property type="component" value="Unassembled WGS sequence"/>
</dbReference>
<name>A0A426YJ33_ENSVE</name>
<organism evidence="2 3">
    <name type="scientific">Ensete ventricosum</name>
    <name type="common">Abyssinian banana</name>
    <name type="synonym">Musa ensete</name>
    <dbReference type="NCBI Taxonomy" id="4639"/>
    <lineage>
        <taxon>Eukaryota</taxon>
        <taxon>Viridiplantae</taxon>
        <taxon>Streptophyta</taxon>
        <taxon>Embryophyta</taxon>
        <taxon>Tracheophyta</taxon>
        <taxon>Spermatophyta</taxon>
        <taxon>Magnoliopsida</taxon>
        <taxon>Liliopsida</taxon>
        <taxon>Zingiberales</taxon>
        <taxon>Musaceae</taxon>
        <taxon>Ensete</taxon>
    </lineage>
</organism>
<dbReference type="Pfam" id="PF20100">
    <property type="entry name" value="DUF6490"/>
    <property type="match status" value="1"/>
</dbReference>
<dbReference type="PANTHER" id="PTHR46610:SF3">
    <property type="entry name" value="OS01G0238200 PROTEIN"/>
    <property type="match status" value="1"/>
</dbReference>
<feature type="transmembrane region" description="Helical" evidence="1">
    <location>
        <begin position="284"/>
        <end position="304"/>
    </location>
</feature>
<keyword evidence="1" id="KW-1133">Transmembrane helix</keyword>
<feature type="transmembrane region" description="Helical" evidence="1">
    <location>
        <begin position="223"/>
        <end position="241"/>
    </location>
</feature>
<evidence type="ECO:0000313" key="2">
    <source>
        <dbReference type="EMBL" id="RRT51733.1"/>
    </source>
</evidence>
<keyword evidence="1" id="KW-0812">Transmembrane</keyword>
<feature type="transmembrane region" description="Helical" evidence="1">
    <location>
        <begin position="21"/>
        <end position="42"/>
    </location>
</feature>
<dbReference type="EMBL" id="AMZH03012064">
    <property type="protein sequence ID" value="RRT51733.1"/>
    <property type="molecule type" value="Genomic_DNA"/>
</dbReference>
<dbReference type="PANTHER" id="PTHR46610">
    <property type="entry name" value="OS05G0181300 PROTEIN"/>
    <property type="match status" value="1"/>
</dbReference>
<dbReference type="AlphaFoldDB" id="A0A426YJ33"/>
<proteinExistence type="predicted"/>
<reference evidence="2 3" key="1">
    <citation type="journal article" date="2014" name="Agronomy (Basel)">
        <title>A Draft Genome Sequence for Ensete ventricosum, the Drought-Tolerant Tree Against Hunger.</title>
        <authorList>
            <person name="Harrison J."/>
            <person name="Moore K.A."/>
            <person name="Paszkiewicz K."/>
            <person name="Jones T."/>
            <person name="Grant M."/>
            <person name="Ambacheew D."/>
            <person name="Muzemil S."/>
            <person name="Studholme D.J."/>
        </authorList>
    </citation>
    <scope>NUCLEOTIDE SEQUENCE [LARGE SCALE GENOMIC DNA]</scope>
</reference>
<keyword evidence="1" id="KW-0472">Membrane</keyword>
<evidence type="ECO:0000256" key="1">
    <source>
        <dbReference type="SAM" id="Phobius"/>
    </source>
</evidence>
<comment type="caution">
    <text evidence="2">The sequence shown here is derived from an EMBL/GenBank/DDBJ whole genome shotgun (WGS) entry which is preliminary data.</text>
</comment>
<feature type="transmembrane region" description="Helical" evidence="1">
    <location>
        <begin position="62"/>
        <end position="79"/>
    </location>
</feature>